<proteinExistence type="predicted"/>
<organism evidence="1 2">
    <name type="scientific">Catharanthus roseus</name>
    <name type="common">Madagascar periwinkle</name>
    <name type="synonym">Vinca rosea</name>
    <dbReference type="NCBI Taxonomy" id="4058"/>
    <lineage>
        <taxon>Eukaryota</taxon>
        <taxon>Viridiplantae</taxon>
        <taxon>Streptophyta</taxon>
        <taxon>Embryophyta</taxon>
        <taxon>Tracheophyta</taxon>
        <taxon>Spermatophyta</taxon>
        <taxon>Magnoliopsida</taxon>
        <taxon>eudicotyledons</taxon>
        <taxon>Gunneridae</taxon>
        <taxon>Pentapetalae</taxon>
        <taxon>asterids</taxon>
        <taxon>lamiids</taxon>
        <taxon>Gentianales</taxon>
        <taxon>Apocynaceae</taxon>
        <taxon>Rauvolfioideae</taxon>
        <taxon>Vinceae</taxon>
        <taxon>Catharanthinae</taxon>
        <taxon>Catharanthus</taxon>
    </lineage>
</organism>
<keyword evidence="2" id="KW-1185">Reference proteome</keyword>
<comment type="caution">
    <text evidence="1">The sequence shown here is derived from an EMBL/GenBank/DDBJ whole genome shotgun (WGS) entry which is preliminary data.</text>
</comment>
<evidence type="ECO:0000313" key="1">
    <source>
        <dbReference type="EMBL" id="KAI5675882.1"/>
    </source>
</evidence>
<sequence>MMPKLKRVGEKNKLRYWSIRNGDSRGFAFLRYKYQDEVLQAMKKSLMVTLAYFIFCNIILMKVNAPSSHKGRMLEPVAKTKARSRIRSPCLRICGGKIREWKLSRPSQALESAIFMISDWNCSWCTTNVYLESFIALVTKFSRVFHDLVIKGTFLCSKKFFKIVSTICKFLYVDI</sequence>
<protein>
    <submittedName>
        <fullName evidence="1">Uncharacterized protein</fullName>
    </submittedName>
</protein>
<evidence type="ECO:0000313" key="2">
    <source>
        <dbReference type="Proteomes" id="UP001060085"/>
    </source>
</evidence>
<reference evidence="2" key="1">
    <citation type="journal article" date="2023" name="Nat. Plants">
        <title>Single-cell RNA sequencing provides a high-resolution roadmap for understanding the multicellular compartmentation of specialized metabolism.</title>
        <authorList>
            <person name="Sun S."/>
            <person name="Shen X."/>
            <person name="Li Y."/>
            <person name="Li Y."/>
            <person name="Wang S."/>
            <person name="Li R."/>
            <person name="Zhang H."/>
            <person name="Shen G."/>
            <person name="Guo B."/>
            <person name="Wei J."/>
            <person name="Xu J."/>
            <person name="St-Pierre B."/>
            <person name="Chen S."/>
            <person name="Sun C."/>
        </authorList>
    </citation>
    <scope>NUCLEOTIDE SEQUENCE [LARGE SCALE GENOMIC DNA]</scope>
</reference>
<dbReference type="Proteomes" id="UP001060085">
    <property type="component" value="Linkage Group LG02"/>
</dbReference>
<dbReference type="EMBL" id="CM044702">
    <property type="protein sequence ID" value="KAI5675882.1"/>
    <property type="molecule type" value="Genomic_DNA"/>
</dbReference>
<gene>
    <name evidence="1" type="ORF">M9H77_06832</name>
</gene>
<accession>A0ACC0BTI0</accession>
<name>A0ACC0BTI0_CATRO</name>